<comment type="caution">
    <text evidence="5">The sequence shown here is derived from an EMBL/GenBank/DDBJ whole genome shotgun (WGS) entry which is preliminary data.</text>
</comment>
<dbReference type="InterPro" id="IPR030865">
    <property type="entry name" value="LapB"/>
</dbReference>
<comment type="function">
    <text evidence="2">Modulates cellular lipopolysaccharide (LPS) levels by regulating LpxC, which is involved in lipid A biosynthesis. May act by modulating the proteolytic activity of FtsH towards LpxC. May also coordinate assembly of proteins involved in LPS synthesis at the plasma membrane.</text>
</comment>
<feature type="binding site" evidence="2">
    <location>
        <position position="375"/>
    </location>
    <ligand>
        <name>Fe cation</name>
        <dbReference type="ChEBI" id="CHEBI:24875"/>
    </ligand>
</feature>
<dbReference type="GO" id="GO:0005506">
    <property type="term" value="F:iron ion binding"/>
    <property type="evidence" value="ECO:0007669"/>
    <property type="project" value="UniProtKB-UniRule"/>
</dbReference>
<keyword evidence="2" id="KW-0802">TPR repeat</keyword>
<proteinExistence type="inferred from homology"/>
<dbReference type="InterPro" id="IPR011990">
    <property type="entry name" value="TPR-like_helical_dom_sf"/>
</dbReference>
<keyword evidence="2 3" id="KW-0812">Transmembrane</keyword>
<keyword evidence="2 3" id="KW-1133">Transmembrane helix</keyword>
<dbReference type="EMBL" id="QJKI01000002">
    <property type="protein sequence ID" value="PXX81229.1"/>
    <property type="molecule type" value="Genomic_DNA"/>
</dbReference>
<feature type="topological domain" description="Cytoplasmic" evidence="2">
    <location>
        <begin position="24"/>
        <end position="389"/>
    </location>
</feature>
<organism evidence="5 6">
    <name type="scientific">Rivihabitans pingtungensis</name>
    <dbReference type="NCBI Taxonomy" id="1054498"/>
    <lineage>
        <taxon>Bacteria</taxon>
        <taxon>Pseudomonadati</taxon>
        <taxon>Pseudomonadota</taxon>
        <taxon>Betaproteobacteria</taxon>
        <taxon>Neisseriales</taxon>
        <taxon>Aquaspirillaceae</taxon>
        <taxon>Rivihabitans</taxon>
    </lineage>
</organism>
<evidence type="ECO:0000313" key="6">
    <source>
        <dbReference type="Proteomes" id="UP000247555"/>
    </source>
</evidence>
<keyword evidence="2" id="KW-1003">Cell membrane</keyword>
<dbReference type="Gene3D" id="1.25.40.10">
    <property type="entry name" value="Tetratricopeptide repeat domain"/>
    <property type="match status" value="2"/>
</dbReference>
<gene>
    <name evidence="2" type="primary">lapB</name>
    <name evidence="5" type="ORF">DFR34_10264</name>
</gene>
<dbReference type="InterPro" id="IPR041166">
    <property type="entry name" value="Rubredoxin_2"/>
</dbReference>
<evidence type="ECO:0000259" key="4">
    <source>
        <dbReference type="Pfam" id="PF18073"/>
    </source>
</evidence>
<evidence type="ECO:0000256" key="1">
    <source>
        <dbReference type="ARBA" id="ARBA00022723"/>
    </source>
</evidence>
<dbReference type="AlphaFoldDB" id="A0A318KUB9"/>
<dbReference type="GO" id="GO:0046890">
    <property type="term" value="P:regulation of lipid biosynthetic process"/>
    <property type="evidence" value="ECO:0007669"/>
    <property type="project" value="UniProtKB-UniRule"/>
</dbReference>
<dbReference type="RefSeq" id="WP_110389542.1">
    <property type="nucleotide sequence ID" value="NZ_JAKLKZ010000005.1"/>
</dbReference>
<keyword evidence="2 3" id="KW-0472">Membrane</keyword>
<protein>
    <recommendedName>
        <fullName evidence="2">Lipopolysaccharide assembly protein B</fullName>
    </recommendedName>
</protein>
<evidence type="ECO:0000256" key="3">
    <source>
        <dbReference type="SAM" id="Phobius"/>
    </source>
</evidence>
<dbReference type="NCBIfam" id="NF008755">
    <property type="entry name" value="PRK11788.1-3"/>
    <property type="match status" value="1"/>
</dbReference>
<keyword evidence="2" id="KW-0997">Cell inner membrane</keyword>
<keyword evidence="6" id="KW-1185">Reference proteome</keyword>
<feature type="binding site" evidence="2">
    <location>
        <position position="372"/>
    </location>
    <ligand>
        <name>Fe cation</name>
        <dbReference type="ChEBI" id="CHEBI:24875"/>
    </ligand>
</feature>
<sequence length="389" mass="44068">MQDFELWWLLIFPVFFGLGWLAARVDMREVLGQAKHVPASYFTGLQALVDDETDRAAAALAEVVRHQPRAAELQVALARLYRKRGEHDLAIRQLTRLLQDHADDLTPSQRDAARFELAQNFLRAGLVDRAEEILVKLGQGALAHEARKCLLEIYQQERNWPRAIELARELKSEDFSFQHELAQYHCELAQGALIKSDFDGARRHVADALAASRRSCRASLIAGDIHLAQGEVDEAIRAWQGIESQNPDYLSLAAERLLDAYERQGRAAEGVVLLRGYLRSYPQLELLDVLYPKIAALHGDAAALEFLRETVRGRPSLTGLGRLIEAQLPGLEPEQRVDADVARTLVQSHGKRLNVYRCKRCNFRSKVFFWHCPACGEWESFTPNRTETQ</sequence>
<dbReference type="Proteomes" id="UP000247555">
    <property type="component" value="Unassembled WGS sequence"/>
</dbReference>
<accession>A0A318KUB9</accession>
<feature type="transmembrane region" description="Helical" evidence="3">
    <location>
        <begin position="6"/>
        <end position="23"/>
    </location>
</feature>
<feature type="binding site" evidence="2">
    <location>
        <position position="358"/>
    </location>
    <ligand>
        <name>Fe cation</name>
        <dbReference type="ChEBI" id="CHEBI:24875"/>
    </ligand>
</feature>
<reference evidence="5 6" key="1">
    <citation type="submission" date="2018-05" db="EMBL/GenBank/DDBJ databases">
        <title>Genomic Encyclopedia of Type Strains, Phase IV (KMG-IV): sequencing the most valuable type-strain genomes for metagenomic binning, comparative biology and taxonomic classification.</title>
        <authorList>
            <person name="Goeker M."/>
        </authorList>
    </citation>
    <scope>NUCLEOTIDE SEQUENCE [LARGE SCALE GENOMIC DNA]</scope>
    <source>
        <strain evidence="5 6">DSM 29661</strain>
    </source>
</reference>
<keyword evidence="1 2" id="KW-0479">Metal-binding</keyword>
<evidence type="ECO:0000313" key="5">
    <source>
        <dbReference type="EMBL" id="PXX81229.1"/>
    </source>
</evidence>
<dbReference type="Pfam" id="PF13432">
    <property type="entry name" value="TPR_16"/>
    <property type="match status" value="2"/>
</dbReference>
<feature type="domain" description="LapB rubredoxin metal binding" evidence="4">
    <location>
        <begin position="356"/>
        <end position="383"/>
    </location>
</feature>
<evidence type="ECO:0000256" key="2">
    <source>
        <dbReference type="HAMAP-Rule" id="MF_00994"/>
    </source>
</evidence>
<keyword evidence="2" id="KW-0408">Iron</keyword>
<feature type="binding site" evidence="2">
    <location>
        <position position="361"/>
    </location>
    <ligand>
        <name>Fe cation</name>
        <dbReference type="ChEBI" id="CHEBI:24875"/>
    </ligand>
</feature>
<dbReference type="GO" id="GO:0008653">
    <property type="term" value="P:lipopolysaccharide metabolic process"/>
    <property type="evidence" value="ECO:0007669"/>
    <property type="project" value="InterPro"/>
</dbReference>
<comment type="similarity">
    <text evidence="2">Belongs to the LapB family.</text>
</comment>
<dbReference type="GO" id="GO:0009898">
    <property type="term" value="C:cytoplasmic side of plasma membrane"/>
    <property type="evidence" value="ECO:0007669"/>
    <property type="project" value="UniProtKB-UniRule"/>
</dbReference>
<name>A0A318KUB9_9NEIS</name>
<dbReference type="HAMAP" id="MF_00994">
    <property type="entry name" value="LPS_assembly_LapB"/>
    <property type="match status" value="1"/>
</dbReference>
<comment type="subcellular location">
    <subcellularLocation>
        <location evidence="2">Cell inner membrane</location>
        <topology evidence="2">Single-pass membrane protein</topology>
        <orientation evidence="2">Cytoplasmic side</orientation>
    </subcellularLocation>
</comment>
<dbReference type="SUPFAM" id="SSF48452">
    <property type="entry name" value="TPR-like"/>
    <property type="match status" value="1"/>
</dbReference>
<dbReference type="Pfam" id="PF18073">
    <property type="entry name" value="Zn_ribbon_LapB"/>
    <property type="match status" value="1"/>
</dbReference>
<keyword evidence="2" id="KW-0677">Repeat</keyword>
<dbReference type="OrthoDB" id="507476at2"/>